<dbReference type="AlphaFoldDB" id="X1D0J9"/>
<reference evidence="1" key="1">
    <citation type="journal article" date="2014" name="Front. Microbiol.">
        <title>High frequency of phylogenetically diverse reductive dehalogenase-homologous genes in deep subseafloor sedimentary metagenomes.</title>
        <authorList>
            <person name="Kawai M."/>
            <person name="Futagami T."/>
            <person name="Toyoda A."/>
            <person name="Takaki Y."/>
            <person name="Nishi S."/>
            <person name="Hori S."/>
            <person name="Arai W."/>
            <person name="Tsubouchi T."/>
            <person name="Morono Y."/>
            <person name="Uchiyama I."/>
            <person name="Ito T."/>
            <person name="Fujiyama A."/>
            <person name="Inagaki F."/>
            <person name="Takami H."/>
        </authorList>
    </citation>
    <scope>NUCLEOTIDE SEQUENCE</scope>
    <source>
        <strain evidence="1">Expedition CK06-06</strain>
    </source>
</reference>
<proteinExistence type="predicted"/>
<organism evidence="1">
    <name type="scientific">marine sediment metagenome</name>
    <dbReference type="NCBI Taxonomy" id="412755"/>
    <lineage>
        <taxon>unclassified sequences</taxon>
        <taxon>metagenomes</taxon>
        <taxon>ecological metagenomes</taxon>
    </lineage>
</organism>
<name>X1D0J9_9ZZZZ</name>
<sequence>MSIKKETAKIRKIIKSRCSTISVKMGKGTARAWVQIDGSKDEFGRFTPTEKRCLNTFGLKTGLGG</sequence>
<accession>X1D0J9</accession>
<dbReference type="EMBL" id="BART01023942">
    <property type="protein sequence ID" value="GAG98637.1"/>
    <property type="molecule type" value="Genomic_DNA"/>
</dbReference>
<comment type="caution">
    <text evidence="1">The sequence shown here is derived from an EMBL/GenBank/DDBJ whole genome shotgun (WGS) entry which is preliminary data.</text>
</comment>
<feature type="non-terminal residue" evidence="1">
    <location>
        <position position="65"/>
    </location>
</feature>
<gene>
    <name evidence="1" type="ORF">S01H4_43404</name>
</gene>
<protein>
    <submittedName>
        <fullName evidence="1">Uncharacterized protein</fullName>
    </submittedName>
</protein>
<evidence type="ECO:0000313" key="1">
    <source>
        <dbReference type="EMBL" id="GAG98637.1"/>
    </source>
</evidence>